<keyword evidence="4" id="KW-1185">Reference proteome</keyword>
<evidence type="ECO:0000256" key="2">
    <source>
        <dbReference type="SAM" id="SignalP"/>
    </source>
</evidence>
<reference evidence="3" key="1">
    <citation type="submission" date="2020-01" db="EMBL/GenBank/DDBJ databases">
        <title>Identification and distribution of gene clusters putatively required for synthesis of sphingolipid metabolism inhibitors in phylogenetically diverse species of the filamentous fungus Fusarium.</title>
        <authorList>
            <person name="Kim H.-S."/>
            <person name="Busman M."/>
            <person name="Brown D.W."/>
            <person name="Divon H."/>
            <person name="Uhlig S."/>
            <person name="Proctor R.H."/>
        </authorList>
    </citation>
    <scope>NUCLEOTIDE SEQUENCE</scope>
    <source>
        <strain evidence="3">NRRL 53441</strain>
    </source>
</reference>
<keyword evidence="2" id="KW-0732">Signal</keyword>
<evidence type="ECO:0000256" key="1">
    <source>
        <dbReference type="SAM" id="MobiDB-lite"/>
    </source>
</evidence>
<proteinExistence type="predicted"/>
<feature type="chain" id="PRO_5034937761" description="IDI-2" evidence="2">
    <location>
        <begin position="20"/>
        <end position="162"/>
    </location>
</feature>
<evidence type="ECO:0000313" key="3">
    <source>
        <dbReference type="EMBL" id="KAF4447188.1"/>
    </source>
</evidence>
<dbReference type="AlphaFoldDB" id="A0A8H4KCT8"/>
<name>A0A8H4KCT8_9HYPO</name>
<protein>
    <recommendedName>
        <fullName evidence="5">IDI-2</fullName>
    </recommendedName>
</protein>
<organism evidence="3 4">
    <name type="scientific">Fusarium austroafricanum</name>
    <dbReference type="NCBI Taxonomy" id="2364996"/>
    <lineage>
        <taxon>Eukaryota</taxon>
        <taxon>Fungi</taxon>
        <taxon>Dikarya</taxon>
        <taxon>Ascomycota</taxon>
        <taxon>Pezizomycotina</taxon>
        <taxon>Sordariomycetes</taxon>
        <taxon>Hypocreomycetidae</taxon>
        <taxon>Hypocreales</taxon>
        <taxon>Nectriaceae</taxon>
        <taxon>Fusarium</taxon>
        <taxon>Fusarium concolor species complex</taxon>
    </lineage>
</organism>
<feature type="region of interest" description="Disordered" evidence="1">
    <location>
        <begin position="48"/>
        <end position="74"/>
    </location>
</feature>
<sequence length="162" mass="17593">MKLSAPLLSLAAVQAICNAIPSNNADAACIESPENCLKHPTELGIKSSLYDPQGEKESAEGDQSPAGISRRDPNQAVCPLGKGRGNGLDYDYGCTDGWCWRNCGGPFPLFAERKPWCWLKYESGKGGWTPCGRWQDCEWSYNNKQAYCAKKKKGCGECGCGC</sequence>
<evidence type="ECO:0000313" key="4">
    <source>
        <dbReference type="Proteomes" id="UP000605986"/>
    </source>
</evidence>
<evidence type="ECO:0008006" key="5">
    <source>
        <dbReference type="Google" id="ProtNLM"/>
    </source>
</evidence>
<gene>
    <name evidence="3" type="ORF">F53441_9235</name>
</gene>
<dbReference type="Proteomes" id="UP000605986">
    <property type="component" value="Unassembled WGS sequence"/>
</dbReference>
<dbReference type="OrthoDB" id="3660930at2759"/>
<dbReference type="EMBL" id="JAADJG010000413">
    <property type="protein sequence ID" value="KAF4447188.1"/>
    <property type="molecule type" value="Genomic_DNA"/>
</dbReference>
<feature type="signal peptide" evidence="2">
    <location>
        <begin position="1"/>
        <end position="19"/>
    </location>
</feature>
<comment type="caution">
    <text evidence="3">The sequence shown here is derived from an EMBL/GenBank/DDBJ whole genome shotgun (WGS) entry which is preliminary data.</text>
</comment>
<accession>A0A8H4KCT8</accession>